<dbReference type="eggNOG" id="COG4684">
    <property type="taxonomic scope" value="Bacteria"/>
</dbReference>
<accession>B7CAZ5</accession>
<evidence type="ECO:0000313" key="3">
    <source>
        <dbReference type="Proteomes" id="UP000004315"/>
    </source>
</evidence>
<reference evidence="2 3" key="2">
    <citation type="submission" date="2008-11" db="EMBL/GenBank/DDBJ databases">
        <title>Draft genome sequence of Eubacterium biforme (DSM 3989).</title>
        <authorList>
            <person name="Sudarsanam P."/>
            <person name="Ley R."/>
            <person name="Guruge J."/>
            <person name="Turnbaugh P.J."/>
            <person name="Mahowald M."/>
            <person name="Liep D."/>
            <person name="Gordon J."/>
        </authorList>
    </citation>
    <scope>NUCLEOTIDE SEQUENCE [LARGE SCALE GENOMIC DNA]</scope>
    <source>
        <strain evidence="2 3">DSM 3989</strain>
    </source>
</reference>
<reference evidence="2 3" key="1">
    <citation type="submission" date="2008-10" db="EMBL/GenBank/DDBJ databases">
        <authorList>
            <person name="Fulton L."/>
            <person name="Clifton S."/>
            <person name="Fulton B."/>
            <person name="Xu J."/>
            <person name="Minx P."/>
            <person name="Pepin K.H."/>
            <person name="Johnson M."/>
            <person name="Bhonagiri V."/>
            <person name="Nash W.E."/>
            <person name="Mardis E.R."/>
            <person name="Wilson R.K."/>
        </authorList>
    </citation>
    <scope>NUCLEOTIDE SEQUENCE [LARGE SCALE GENOMIC DNA]</scope>
    <source>
        <strain evidence="2 3">DSM 3989</strain>
    </source>
</reference>
<dbReference type="AlphaFoldDB" id="B7CAZ5"/>
<name>B7CAZ5_9FIRM</name>
<dbReference type="HOGENOM" id="CLU_2273499_0_0_9"/>
<feature type="transmembrane region" description="Helical" evidence="1">
    <location>
        <begin position="59"/>
        <end position="82"/>
    </location>
</feature>
<keyword evidence="3" id="KW-1185">Reference proteome</keyword>
<evidence type="ECO:0000313" key="2">
    <source>
        <dbReference type="EMBL" id="EEC90058.1"/>
    </source>
</evidence>
<sequence length="102" mass="10368">MGVIAGYVFKFAKKYAKNTPVAAGIAAAVATVCHTIMVLGLIVILFGPQYSQALGISQAALNGVMAGVIGTNMIPEVIVAVVSNMALATALSSRYVGIAQQA</sequence>
<dbReference type="Proteomes" id="UP000004315">
    <property type="component" value="Unassembled WGS sequence"/>
</dbReference>
<protein>
    <recommendedName>
        <fullName evidence="4">ECF transporter S component</fullName>
    </recommendedName>
</protein>
<dbReference type="EMBL" id="ABYT01000074">
    <property type="protein sequence ID" value="EEC90058.1"/>
    <property type="molecule type" value="Genomic_DNA"/>
</dbReference>
<keyword evidence="1" id="KW-0812">Transmembrane</keyword>
<gene>
    <name evidence="2" type="ORF">EUBIFOR_01365</name>
</gene>
<evidence type="ECO:0008006" key="4">
    <source>
        <dbReference type="Google" id="ProtNLM"/>
    </source>
</evidence>
<dbReference type="Gene3D" id="1.10.1760.20">
    <property type="match status" value="1"/>
</dbReference>
<keyword evidence="1" id="KW-0472">Membrane</keyword>
<organism evidence="2 3">
    <name type="scientific">Holdemanella biformis DSM 3989</name>
    <dbReference type="NCBI Taxonomy" id="518637"/>
    <lineage>
        <taxon>Bacteria</taxon>
        <taxon>Bacillati</taxon>
        <taxon>Bacillota</taxon>
        <taxon>Erysipelotrichia</taxon>
        <taxon>Erysipelotrichales</taxon>
        <taxon>Erysipelotrichaceae</taxon>
        <taxon>Holdemanella</taxon>
    </lineage>
</organism>
<comment type="caution">
    <text evidence="2">The sequence shown here is derived from an EMBL/GenBank/DDBJ whole genome shotgun (WGS) entry which is preliminary data.</text>
</comment>
<keyword evidence="1" id="KW-1133">Transmembrane helix</keyword>
<evidence type="ECO:0000256" key="1">
    <source>
        <dbReference type="SAM" id="Phobius"/>
    </source>
</evidence>
<proteinExistence type="predicted"/>
<dbReference type="STRING" id="518637.EUBIFOR_01365"/>
<feature type="transmembrane region" description="Helical" evidence="1">
    <location>
        <begin position="21"/>
        <end position="47"/>
    </location>
</feature>